<proteinExistence type="predicted"/>
<name>A0A438H6K2_VITVI</name>
<evidence type="ECO:0000313" key="3">
    <source>
        <dbReference type="Proteomes" id="UP000288805"/>
    </source>
</evidence>
<reference evidence="2 3" key="1">
    <citation type="journal article" date="2018" name="PLoS Genet.">
        <title>Population sequencing reveals clonal diversity and ancestral inbreeding in the grapevine cultivar Chardonnay.</title>
        <authorList>
            <person name="Roach M.J."/>
            <person name="Johnson D.L."/>
            <person name="Bohlmann J."/>
            <person name="van Vuuren H.J."/>
            <person name="Jones S.J."/>
            <person name="Pretorius I.S."/>
            <person name="Schmidt S.A."/>
            <person name="Borneman A.R."/>
        </authorList>
    </citation>
    <scope>NUCLEOTIDE SEQUENCE [LARGE SCALE GENOMIC DNA]</scope>
    <source>
        <strain evidence="3">cv. Chardonnay</strain>
        <tissue evidence="2">Leaf</tissue>
    </source>
</reference>
<evidence type="ECO:0000313" key="2">
    <source>
        <dbReference type="EMBL" id="RVW79931.1"/>
    </source>
</evidence>
<dbReference type="EMBL" id="QGNW01000273">
    <property type="protein sequence ID" value="RVW79931.1"/>
    <property type="molecule type" value="Genomic_DNA"/>
</dbReference>
<organism evidence="2 3">
    <name type="scientific">Vitis vinifera</name>
    <name type="common">Grape</name>
    <dbReference type="NCBI Taxonomy" id="29760"/>
    <lineage>
        <taxon>Eukaryota</taxon>
        <taxon>Viridiplantae</taxon>
        <taxon>Streptophyta</taxon>
        <taxon>Embryophyta</taxon>
        <taxon>Tracheophyta</taxon>
        <taxon>Spermatophyta</taxon>
        <taxon>Magnoliopsida</taxon>
        <taxon>eudicotyledons</taxon>
        <taxon>Gunneridae</taxon>
        <taxon>Pentapetalae</taxon>
        <taxon>rosids</taxon>
        <taxon>Vitales</taxon>
        <taxon>Vitaceae</taxon>
        <taxon>Viteae</taxon>
        <taxon>Vitis</taxon>
    </lineage>
</organism>
<sequence length="74" mass="8663">MLSAEQPQQHRTKKKKPQARQTKGSTLLDFSPTRISHKQLSQFLRERHKALKDLKDEIFNRHLNLQEMASGLVL</sequence>
<comment type="caution">
    <text evidence="2">The sequence shown here is derived from an EMBL/GenBank/DDBJ whole genome shotgun (WGS) entry which is preliminary data.</text>
</comment>
<dbReference type="AlphaFoldDB" id="A0A438H6K2"/>
<protein>
    <submittedName>
        <fullName evidence="2">Uncharacterized protein</fullName>
    </submittedName>
</protein>
<feature type="region of interest" description="Disordered" evidence="1">
    <location>
        <begin position="1"/>
        <end position="27"/>
    </location>
</feature>
<dbReference type="Proteomes" id="UP000288805">
    <property type="component" value="Unassembled WGS sequence"/>
</dbReference>
<evidence type="ECO:0000256" key="1">
    <source>
        <dbReference type="SAM" id="MobiDB-lite"/>
    </source>
</evidence>
<gene>
    <name evidence="2" type="ORF">CK203_041409</name>
</gene>
<accession>A0A438H6K2</accession>